<keyword evidence="1" id="KW-1133">Transmembrane helix</keyword>
<dbReference type="AlphaFoldDB" id="A4J7P1"/>
<dbReference type="Proteomes" id="UP000001556">
    <property type="component" value="Chromosome"/>
</dbReference>
<feature type="transmembrane region" description="Helical" evidence="1">
    <location>
        <begin position="15"/>
        <end position="36"/>
    </location>
</feature>
<sequence>MMGSLIKEVLGPGGIGWVLTQLLILGIGTGILCFLLDAFPGTLKRFSTYIKYVAMMLGVIVVLRVVLDLFREVGKVMGV</sequence>
<accession>A4J7P1</accession>
<organism evidence="2 3">
    <name type="scientific">Desulforamulus reducens (strain ATCC BAA-1160 / DSM 100696 / MI-1)</name>
    <name type="common">Desulfotomaculum reducens</name>
    <dbReference type="NCBI Taxonomy" id="349161"/>
    <lineage>
        <taxon>Bacteria</taxon>
        <taxon>Bacillati</taxon>
        <taxon>Bacillota</taxon>
        <taxon>Clostridia</taxon>
        <taxon>Eubacteriales</taxon>
        <taxon>Peptococcaceae</taxon>
        <taxon>Desulforamulus</taxon>
    </lineage>
</organism>
<dbReference type="STRING" id="349161.Dred_2584"/>
<dbReference type="EMBL" id="CP000612">
    <property type="protein sequence ID" value="ABO51094.1"/>
    <property type="molecule type" value="Genomic_DNA"/>
</dbReference>
<evidence type="ECO:0000256" key="1">
    <source>
        <dbReference type="SAM" id="Phobius"/>
    </source>
</evidence>
<keyword evidence="1" id="KW-0472">Membrane</keyword>
<evidence type="ECO:0000313" key="3">
    <source>
        <dbReference type="Proteomes" id="UP000001556"/>
    </source>
</evidence>
<feature type="transmembrane region" description="Helical" evidence="1">
    <location>
        <begin position="48"/>
        <end position="67"/>
    </location>
</feature>
<dbReference type="KEGG" id="drm:Dred_2584"/>
<name>A4J7P1_DESRM</name>
<protein>
    <submittedName>
        <fullName evidence="2">Uncharacterized protein</fullName>
    </submittedName>
</protein>
<keyword evidence="3" id="KW-1185">Reference proteome</keyword>
<reference evidence="2 3" key="1">
    <citation type="submission" date="2007-03" db="EMBL/GenBank/DDBJ databases">
        <title>Complete sequence of Desulfotomaculum reducens MI-1.</title>
        <authorList>
            <consortium name="US DOE Joint Genome Institute"/>
            <person name="Copeland A."/>
            <person name="Lucas S."/>
            <person name="Lapidus A."/>
            <person name="Barry K."/>
            <person name="Detter J.C."/>
            <person name="Glavina del Rio T."/>
            <person name="Hammon N."/>
            <person name="Israni S."/>
            <person name="Dalin E."/>
            <person name="Tice H."/>
            <person name="Pitluck S."/>
            <person name="Sims D."/>
            <person name="Brettin T."/>
            <person name="Bruce D."/>
            <person name="Han C."/>
            <person name="Tapia R."/>
            <person name="Schmutz J."/>
            <person name="Larimer F."/>
            <person name="Land M."/>
            <person name="Hauser L."/>
            <person name="Kyrpides N."/>
            <person name="Kim E."/>
            <person name="Tebo B.M."/>
            <person name="Richardson P."/>
        </authorList>
    </citation>
    <scope>NUCLEOTIDE SEQUENCE [LARGE SCALE GENOMIC DNA]</scope>
    <source>
        <strain evidence="2 3">MI-1</strain>
    </source>
</reference>
<keyword evidence="1" id="KW-0812">Transmembrane</keyword>
<evidence type="ECO:0000313" key="2">
    <source>
        <dbReference type="EMBL" id="ABO51094.1"/>
    </source>
</evidence>
<dbReference type="HOGENOM" id="CLU_2600378_0_0_9"/>
<proteinExistence type="predicted"/>
<gene>
    <name evidence="2" type="ordered locus">Dred_2584</name>
</gene>